<dbReference type="EMBL" id="JACETU010000006">
    <property type="protein sequence ID" value="KAF7426561.1"/>
    <property type="molecule type" value="Genomic_DNA"/>
</dbReference>
<feature type="region of interest" description="Disordered" evidence="1">
    <location>
        <begin position="1"/>
        <end position="44"/>
    </location>
</feature>
<dbReference type="OrthoDB" id="3083139at2759"/>
<accession>A0A8H6ZTK2</accession>
<feature type="region of interest" description="Disordered" evidence="1">
    <location>
        <begin position="106"/>
        <end position="214"/>
    </location>
</feature>
<keyword evidence="3" id="KW-1185">Reference proteome</keyword>
<dbReference type="AlphaFoldDB" id="A0A8H6ZTK2"/>
<gene>
    <name evidence="2" type="ORF">PC9H_008930</name>
</gene>
<dbReference type="Proteomes" id="UP000623687">
    <property type="component" value="Unassembled WGS sequence"/>
</dbReference>
<protein>
    <submittedName>
        <fullName evidence="2">Uncharacterized protein</fullName>
    </submittedName>
</protein>
<comment type="caution">
    <text evidence="2">The sequence shown here is derived from an EMBL/GenBank/DDBJ whole genome shotgun (WGS) entry which is preliminary data.</text>
</comment>
<evidence type="ECO:0000256" key="1">
    <source>
        <dbReference type="SAM" id="MobiDB-lite"/>
    </source>
</evidence>
<sequence>MSKRARSISPPKSPMSSLSALSSKRTRYSTPERTRSYSPPVNPRINVASIRGAVTQRRLRHLNRDGSIARQLPLHQPLTRERYIEQGPSIPVSYGSTSGHPGAFPVGPASTYGERNTYRSGGTLPLSGHQGSVTDGQTQVSRPNSSRGELQIRFAAGNVDVEYEGPSDGESLDEASSDGQSLDEEESDWESSDGEFSEENGTDGDVSDLSGSEVWTVVDDDEEWNNLSDDDDDEHALSRASNAPAGYDAYAAYDA</sequence>
<name>A0A8H6ZTK2_PLEOS</name>
<feature type="compositionally biased region" description="Acidic residues" evidence="1">
    <location>
        <begin position="161"/>
        <end position="206"/>
    </location>
</feature>
<feature type="compositionally biased region" description="Low complexity" evidence="1">
    <location>
        <begin position="7"/>
        <end position="23"/>
    </location>
</feature>
<evidence type="ECO:0000313" key="3">
    <source>
        <dbReference type="Proteomes" id="UP000623687"/>
    </source>
</evidence>
<reference evidence="2" key="1">
    <citation type="submission" date="2019-07" db="EMBL/GenBank/DDBJ databases">
        <authorList>
            <person name="Palmer J.M."/>
        </authorList>
    </citation>
    <scope>NUCLEOTIDE SEQUENCE</scope>
    <source>
        <strain evidence="2">PC9</strain>
    </source>
</reference>
<dbReference type="RefSeq" id="XP_036629865.1">
    <property type="nucleotide sequence ID" value="XM_036778437.1"/>
</dbReference>
<dbReference type="VEuPathDB" id="FungiDB:PC9H_008930"/>
<evidence type="ECO:0000313" key="2">
    <source>
        <dbReference type="EMBL" id="KAF7426561.1"/>
    </source>
</evidence>
<organism evidence="2 3">
    <name type="scientific">Pleurotus ostreatus</name>
    <name type="common">Oyster mushroom</name>
    <name type="synonym">White-rot fungus</name>
    <dbReference type="NCBI Taxonomy" id="5322"/>
    <lineage>
        <taxon>Eukaryota</taxon>
        <taxon>Fungi</taxon>
        <taxon>Dikarya</taxon>
        <taxon>Basidiomycota</taxon>
        <taxon>Agaricomycotina</taxon>
        <taxon>Agaricomycetes</taxon>
        <taxon>Agaricomycetidae</taxon>
        <taxon>Agaricales</taxon>
        <taxon>Pleurotineae</taxon>
        <taxon>Pleurotaceae</taxon>
        <taxon>Pleurotus</taxon>
    </lineage>
</organism>
<proteinExistence type="predicted"/>
<dbReference type="GeneID" id="59378748"/>
<feature type="compositionally biased region" description="Polar residues" evidence="1">
    <location>
        <begin position="129"/>
        <end position="148"/>
    </location>
</feature>